<keyword evidence="4" id="KW-1185">Reference proteome</keyword>
<dbReference type="InterPro" id="IPR053173">
    <property type="entry name" value="SAM-binding_MTase"/>
</dbReference>
<dbReference type="EMBL" id="CP036266">
    <property type="protein sequence ID" value="QDT23918.1"/>
    <property type="molecule type" value="Genomic_DNA"/>
</dbReference>
<accession>A0A517PX16</accession>
<evidence type="ECO:0000313" key="4">
    <source>
        <dbReference type="Proteomes" id="UP000320421"/>
    </source>
</evidence>
<organism evidence="3 4">
    <name type="scientific">Gimesia chilikensis</name>
    <dbReference type="NCBI Taxonomy" id="2605989"/>
    <lineage>
        <taxon>Bacteria</taxon>
        <taxon>Pseudomonadati</taxon>
        <taxon>Planctomycetota</taxon>
        <taxon>Planctomycetia</taxon>
        <taxon>Planctomycetales</taxon>
        <taxon>Planctomycetaceae</taxon>
        <taxon>Gimesia</taxon>
    </lineage>
</organism>
<dbReference type="RefSeq" id="WP_145192041.1">
    <property type="nucleotide sequence ID" value="NZ_CP036266.1"/>
</dbReference>
<feature type="domain" description="Methyltransferase" evidence="1">
    <location>
        <begin position="175"/>
        <end position="281"/>
    </location>
</feature>
<name>A0A517PX16_9PLAN</name>
<dbReference type="PANTHER" id="PTHR45128">
    <property type="entry name" value="METHYLTRANSFERASE TYPE 11"/>
    <property type="match status" value="1"/>
</dbReference>
<evidence type="ECO:0000259" key="2">
    <source>
        <dbReference type="Pfam" id="PF21320"/>
    </source>
</evidence>
<dbReference type="CDD" id="cd02440">
    <property type="entry name" value="AdoMet_MTases"/>
    <property type="match status" value="1"/>
</dbReference>
<protein>
    <submittedName>
        <fullName evidence="3">Uncharacterized protein</fullName>
    </submittedName>
</protein>
<reference evidence="3 4" key="1">
    <citation type="submission" date="2019-02" db="EMBL/GenBank/DDBJ databases">
        <title>Deep-cultivation of Planctomycetes and their phenomic and genomic characterization uncovers novel biology.</title>
        <authorList>
            <person name="Wiegand S."/>
            <person name="Jogler M."/>
            <person name="Boedeker C."/>
            <person name="Pinto D."/>
            <person name="Vollmers J."/>
            <person name="Rivas-Marin E."/>
            <person name="Kohn T."/>
            <person name="Peeters S.H."/>
            <person name="Heuer A."/>
            <person name="Rast P."/>
            <person name="Oberbeckmann S."/>
            <person name="Bunk B."/>
            <person name="Jeske O."/>
            <person name="Meyerdierks A."/>
            <person name="Storesund J.E."/>
            <person name="Kallscheuer N."/>
            <person name="Luecker S."/>
            <person name="Lage O.M."/>
            <person name="Pohl T."/>
            <person name="Merkel B.J."/>
            <person name="Hornburger P."/>
            <person name="Mueller R.-W."/>
            <person name="Bruemmer F."/>
            <person name="Labrenz M."/>
            <person name="Spormann A.M."/>
            <person name="Op den Camp H."/>
            <person name="Overmann J."/>
            <person name="Amann R."/>
            <person name="Jetten M.S.M."/>
            <person name="Mascher T."/>
            <person name="Medema M.H."/>
            <person name="Devos D.P."/>
            <person name="Kaster A.-K."/>
            <person name="Ovreas L."/>
            <person name="Rohde M."/>
            <person name="Galperin M.Y."/>
            <person name="Jogler C."/>
        </authorList>
    </citation>
    <scope>NUCLEOTIDE SEQUENCE [LARGE SCALE GENOMIC DNA]</scope>
    <source>
        <strain evidence="3 4">HG66A1</strain>
    </source>
</reference>
<dbReference type="AlphaFoldDB" id="A0A517PX16"/>
<dbReference type="InterPro" id="IPR048711">
    <property type="entry name" value="WHD_Rv2258c"/>
</dbReference>
<dbReference type="SUPFAM" id="SSF53335">
    <property type="entry name" value="S-adenosyl-L-methionine-dependent methyltransferases"/>
    <property type="match status" value="1"/>
</dbReference>
<sequence length="368" mass="40456">MTTSYTTLTISEDRTIAFENQLQNKINQGSLALLVALGYRTGLWKIMSLLEHATSSEIAAEAGLKQVYVADWLTAMQGGGLVEYDPIFQTYRLPREHAEVLTGSAQYEESLRWLTLLGKLEDELAESLRAGAPLSDETRERILQAQSAERSTSFTNQLFQQILPLIPGLIMQLCEGLDVLDLGCGDGRLLLELATAFPESRFVGYDPSTELIKQARESAAALGLENIAFIERELTAIHAINAFDLITVFDVTVAPQEREEMLQAVQTALRPDGTLLLRELACSRSREENLQHPLSALLLSICSLRNLTGAERPAAGNERGREALCNSLTAAGLGDLEYRLLPEDVLHEYYIARPGVAAETSLSAETAF</sequence>
<gene>
    <name evidence="3" type="ORF">HG66A1_57440</name>
</gene>
<dbReference type="OrthoDB" id="9789123at2"/>
<proteinExistence type="predicted"/>
<dbReference type="InterPro" id="IPR025714">
    <property type="entry name" value="Methyltranfer_dom"/>
</dbReference>
<evidence type="ECO:0000313" key="3">
    <source>
        <dbReference type="EMBL" id="QDT23918.1"/>
    </source>
</evidence>
<dbReference type="Gene3D" id="3.40.50.150">
    <property type="entry name" value="Vaccinia Virus protein VP39"/>
    <property type="match status" value="1"/>
</dbReference>
<dbReference type="Proteomes" id="UP000320421">
    <property type="component" value="Chromosome"/>
</dbReference>
<dbReference type="InterPro" id="IPR029063">
    <property type="entry name" value="SAM-dependent_MTases_sf"/>
</dbReference>
<dbReference type="Pfam" id="PF13847">
    <property type="entry name" value="Methyltransf_31"/>
    <property type="match status" value="1"/>
</dbReference>
<feature type="domain" description="S-adenosylmethionine-dependent methyltransferase Rv2258c-like winged HTH" evidence="2">
    <location>
        <begin position="30"/>
        <end position="102"/>
    </location>
</feature>
<evidence type="ECO:0000259" key="1">
    <source>
        <dbReference type="Pfam" id="PF13847"/>
    </source>
</evidence>
<dbReference type="PANTHER" id="PTHR45128:SF1">
    <property type="entry name" value="S-ADENOSYLMETHIONINE-DEPENDENT METHYLTRANSFERASE RV2258C"/>
    <property type="match status" value="1"/>
</dbReference>
<dbReference type="Pfam" id="PF21320">
    <property type="entry name" value="WHD_Rv2258c"/>
    <property type="match status" value="1"/>
</dbReference>